<dbReference type="PANTHER" id="PTHR12358:SF54">
    <property type="entry name" value="SPHINGOSINE KINASE RELATED PROTEIN"/>
    <property type="match status" value="1"/>
</dbReference>
<keyword evidence="4" id="KW-0067">ATP-binding</keyword>
<dbReference type="Proteomes" id="UP000823914">
    <property type="component" value="Unassembled WGS sequence"/>
</dbReference>
<dbReference type="InterPro" id="IPR017438">
    <property type="entry name" value="ATP-NAD_kinase_N"/>
</dbReference>
<reference evidence="6" key="2">
    <citation type="submission" date="2021-04" db="EMBL/GenBank/DDBJ databases">
        <authorList>
            <person name="Gilroy R."/>
        </authorList>
    </citation>
    <scope>NUCLEOTIDE SEQUENCE</scope>
    <source>
        <strain evidence="6">Gambia15-2214</strain>
    </source>
</reference>
<dbReference type="PROSITE" id="PS50146">
    <property type="entry name" value="DAGK"/>
    <property type="match status" value="1"/>
</dbReference>
<dbReference type="InterPro" id="IPR045540">
    <property type="entry name" value="YegS/DAGK_C"/>
</dbReference>
<dbReference type="Gene3D" id="3.40.50.10330">
    <property type="entry name" value="Probable inorganic polyphosphate/atp-NAD kinase, domain 1"/>
    <property type="match status" value="1"/>
</dbReference>
<feature type="domain" description="DAGKc" evidence="5">
    <location>
        <begin position="1"/>
        <end position="126"/>
    </location>
</feature>
<evidence type="ECO:0000256" key="2">
    <source>
        <dbReference type="ARBA" id="ARBA00022741"/>
    </source>
</evidence>
<dbReference type="EMBL" id="JAHLFV010000143">
    <property type="protein sequence ID" value="MBU3850100.1"/>
    <property type="molecule type" value="Genomic_DNA"/>
</dbReference>
<evidence type="ECO:0000313" key="6">
    <source>
        <dbReference type="EMBL" id="MBU3850100.1"/>
    </source>
</evidence>
<accession>A0A9E2NZA7</accession>
<evidence type="ECO:0000256" key="4">
    <source>
        <dbReference type="ARBA" id="ARBA00022840"/>
    </source>
</evidence>
<evidence type="ECO:0000313" key="7">
    <source>
        <dbReference type="Proteomes" id="UP000823914"/>
    </source>
</evidence>
<keyword evidence="2" id="KW-0547">Nucleotide-binding</keyword>
<dbReference type="Pfam" id="PF00781">
    <property type="entry name" value="DAGK_cat"/>
    <property type="match status" value="1"/>
</dbReference>
<reference evidence="6" key="1">
    <citation type="journal article" date="2021" name="PeerJ">
        <title>Extensive microbial diversity within the chicken gut microbiome revealed by metagenomics and culture.</title>
        <authorList>
            <person name="Gilroy R."/>
            <person name="Ravi A."/>
            <person name="Getino M."/>
            <person name="Pursley I."/>
            <person name="Horton D.L."/>
            <person name="Alikhan N.F."/>
            <person name="Baker D."/>
            <person name="Gharbi K."/>
            <person name="Hall N."/>
            <person name="Watson M."/>
            <person name="Adriaenssens E.M."/>
            <person name="Foster-Nyarko E."/>
            <person name="Jarju S."/>
            <person name="Secka A."/>
            <person name="Antonio M."/>
            <person name="Oren A."/>
            <person name="Chaudhuri R.R."/>
            <person name="La Ragione R."/>
            <person name="Hildebrand F."/>
            <person name="Pallen M.J."/>
        </authorList>
    </citation>
    <scope>NUCLEOTIDE SEQUENCE</scope>
    <source>
        <strain evidence="6">Gambia15-2214</strain>
    </source>
</reference>
<dbReference type="InterPro" id="IPR001206">
    <property type="entry name" value="Diacylglycerol_kinase_cat_dom"/>
</dbReference>
<sequence>MEIIANPTSGKNKGEQVIREVTHYLNSRNISYNVHITESKGHARKLTETLCRKGAKTIVALGGDGTFHEVLNGMDFSTSRLGFVPAGRGNDYAFGTGISLNPTEAIAAIVAGTPMDTDYIQVDTARCLNIAGTGLDVEVLQHTAHKKNSITYTTSLIHCLLHYSCYPVTVTHNSISKEYKCIMVGVCNGSQFGGGLKLSPMSNNKDGLLDIVIIEKPKNIPAVFVVPSFAKGKHITKSFTTHFQCTQIDIDTKAPIELDGEIYTDLQFKAHIVAGGCKTFAPLA</sequence>
<proteinExistence type="predicted"/>
<dbReference type="SMART" id="SM00046">
    <property type="entry name" value="DAGKc"/>
    <property type="match status" value="1"/>
</dbReference>
<dbReference type="AlphaFoldDB" id="A0A9E2NZA7"/>
<name>A0A9E2NZA7_9SPIR</name>
<comment type="caution">
    <text evidence="6">The sequence shown here is derived from an EMBL/GenBank/DDBJ whole genome shotgun (WGS) entry which is preliminary data.</text>
</comment>
<gene>
    <name evidence="6" type="ORF">IAA16_06000</name>
</gene>
<dbReference type="Pfam" id="PF19279">
    <property type="entry name" value="YegS_C"/>
    <property type="match status" value="1"/>
</dbReference>
<protein>
    <submittedName>
        <fullName evidence="6">YegS/Rv2252/BmrU family lipid kinase</fullName>
    </submittedName>
</protein>
<dbReference type="InterPro" id="IPR005218">
    <property type="entry name" value="Diacylglycerol/lipid_kinase"/>
</dbReference>
<dbReference type="InterPro" id="IPR050187">
    <property type="entry name" value="Lipid_Phosphate_FormReg"/>
</dbReference>
<dbReference type="Gene3D" id="2.60.200.40">
    <property type="match status" value="1"/>
</dbReference>
<dbReference type="PANTHER" id="PTHR12358">
    <property type="entry name" value="SPHINGOSINE KINASE"/>
    <property type="match status" value="1"/>
</dbReference>
<keyword evidence="3 6" id="KW-0418">Kinase</keyword>
<dbReference type="GO" id="GO:0005524">
    <property type="term" value="F:ATP binding"/>
    <property type="evidence" value="ECO:0007669"/>
    <property type="project" value="UniProtKB-KW"/>
</dbReference>
<dbReference type="GO" id="GO:0008654">
    <property type="term" value="P:phospholipid biosynthetic process"/>
    <property type="evidence" value="ECO:0007669"/>
    <property type="project" value="InterPro"/>
</dbReference>
<evidence type="ECO:0000256" key="1">
    <source>
        <dbReference type="ARBA" id="ARBA00022679"/>
    </source>
</evidence>
<dbReference type="NCBIfam" id="TIGR00147">
    <property type="entry name" value="YegS/Rv2252/BmrU family lipid kinase"/>
    <property type="match status" value="1"/>
</dbReference>
<evidence type="ECO:0000259" key="5">
    <source>
        <dbReference type="PROSITE" id="PS50146"/>
    </source>
</evidence>
<dbReference type="SUPFAM" id="SSF111331">
    <property type="entry name" value="NAD kinase/diacylglycerol kinase-like"/>
    <property type="match status" value="1"/>
</dbReference>
<organism evidence="6 7">
    <name type="scientific">Candidatus Treponema excrementipullorum</name>
    <dbReference type="NCBI Taxonomy" id="2838768"/>
    <lineage>
        <taxon>Bacteria</taxon>
        <taxon>Pseudomonadati</taxon>
        <taxon>Spirochaetota</taxon>
        <taxon>Spirochaetia</taxon>
        <taxon>Spirochaetales</taxon>
        <taxon>Treponemataceae</taxon>
        <taxon>Treponema</taxon>
    </lineage>
</organism>
<keyword evidence="1" id="KW-0808">Transferase</keyword>
<dbReference type="InterPro" id="IPR016064">
    <property type="entry name" value="NAD/diacylglycerol_kinase_sf"/>
</dbReference>
<evidence type="ECO:0000256" key="3">
    <source>
        <dbReference type="ARBA" id="ARBA00022777"/>
    </source>
</evidence>
<dbReference type="GO" id="GO:0016301">
    <property type="term" value="F:kinase activity"/>
    <property type="evidence" value="ECO:0007669"/>
    <property type="project" value="UniProtKB-KW"/>
</dbReference>